<accession>A0A485LJS4</accession>
<feature type="transmembrane region" description="Helical" evidence="5">
    <location>
        <begin position="315"/>
        <end position="336"/>
    </location>
</feature>
<proteinExistence type="predicted"/>
<reference evidence="6" key="2">
    <citation type="submission" date="2019-06" db="EMBL/GenBank/DDBJ databases">
        <title>Genomics analysis of Aphanomyces spp. identifies a new class of oomycete effector associated with host adaptation.</title>
        <authorList>
            <person name="Gaulin E."/>
        </authorList>
    </citation>
    <scope>NUCLEOTIDE SEQUENCE</scope>
    <source>
        <strain evidence="6">CBS 578.67</strain>
    </source>
</reference>
<dbReference type="InterPro" id="IPR003689">
    <property type="entry name" value="ZIP"/>
</dbReference>
<protein>
    <submittedName>
        <fullName evidence="7">Aste57867_22215 protein</fullName>
    </submittedName>
</protein>
<evidence type="ECO:0000313" key="7">
    <source>
        <dbReference type="EMBL" id="VFT98882.1"/>
    </source>
</evidence>
<dbReference type="GO" id="GO:0005886">
    <property type="term" value="C:plasma membrane"/>
    <property type="evidence" value="ECO:0007669"/>
    <property type="project" value="TreeGrafter"/>
</dbReference>
<dbReference type="PANTHER" id="PTHR11040">
    <property type="entry name" value="ZINC/IRON TRANSPORTER"/>
    <property type="match status" value="1"/>
</dbReference>
<keyword evidence="8" id="KW-1185">Reference proteome</keyword>
<sequence>MQDIFWFNVLTCVLLLVLTTFFALLPLFMTAQPTESFWRRLLQEKLPFLTAGVFLSTGMIHLLPDAVKLYNKYNTMIGGPEEPYPLIYFLACMGCFLIWSVDSLNFGDSGQIMAVAAAAQPNYETSICRIHVPAITSFGIQRRNRAVSEGDALHSTPSPDRFFQHSNSMGGVRKGGSIDYGTCSCDHTMLHDSSMLKRTTEHTDVDVLLSGDKCAVDFDTTDQCVSDPHVHTHVAGSVSEHIVFSGDNAILPYLLAALFSLHSLIAGFTLGMNTTLSSTALATALAIVSHKFIEAVSVGANFAKANNNVNPHRSIAVLVTYSFMTPLGIVAGMFLTSTLKGPSALLAQAIALGIGSGSFIYLAFHEVSEEDAAQSATTSEKLLLFLVGVGVMAGLATCV</sequence>
<dbReference type="EMBL" id="CAADRA010007048">
    <property type="protein sequence ID" value="VFT98882.1"/>
    <property type="molecule type" value="Genomic_DNA"/>
</dbReference>
<dbReference type="PANTHER" id="PTHR11040:SF212">
    <property type="entry name" value="ZINC_IRON PERMEASE"/>
    <property type="match status" value="1"/>
</dbReference>
<keyword evidence="3 5" id="KW-1133">Transmembrane helix</keyword>
<feature type="transmembrane region" description="Helical" evidence="5">
    <location>
        <begin position="46"/>
        <end position="64"/>
    </location>
</feature>
<organism evidence="7 8">
    <name type="scientific">Aphanomyces stellatus</name>
    <dbReference type="NCBI Taxonomy" id="120398"/>
    <lineage>
        <taxon>Eukaryota</taxon>
        <taxon>Sar</taxon>
        <taxon>Stramenopiles</taxon>
        <taxon>Oomycota</taxon>
        <taxon>Saprolegniomycetes</taxon>
        <taxon>Saprolegniales</taxon>
        <taxon>Verrucalvaceae</taxon>
        <taxon>Aphanomyces</taxon>
    </lineage>
</organism>
<feature type="transmembrane region" description="Helical" evidence="5">
    <location>
        <begin position="84"/>
        <end position="101"/>
    </location>
</feature>
<dbReference type="Proteomes" id="UP000332933">
    <property type="component" value="Unassembled WGS sequence"/>
</dbReference>
<evidence type="ECO:0000256" key="4">
    <source>
        <dbReference type="ARBA" id="ARBA00023136"/>
    </source>
</evidence>
<evidence type="ECO:0000256" key="1">
    <source>
        <dbReference type="ARBA" id="ARBA00004141"/>
    </source>
</evidence>
<evidence type="ECO:0000256" key="5">
    <source>
        <dbReference type="SAM" id="Phobius"/>
    </source>
</evidence>
<feature type="transmembrane region" description="Helical" evidence="5">
    <location>
        <begin position="250"/>
        <end position="271"/>
    </location>
</feature>
<dbReference type="OrthoDB" id="448280at2759"/>
<comment type="subcellular location">
    <subcellularLocation>
        <location evidence="1">Membrane</location>
        <topology evidence="1">Multi-pass membrane protein</topology>
    </subcellularLocation>
</comment>
<dbReference type="EMBL" id="VJMH01007022">
    <property type="protein sequence ID" value="KAF0685963.1"/>
    <property type="molecule type" value="Genomic_DNA"/>
</dbReference>
<dbReference type="AlphaFoldDB" id="A0A485LJS4"/>
<evidence type="ECO:0000256" key="2">
    <source>
        <dbReference type="ARBA" id="ARBA00022692"/>
    </source>
</evidence>
<dbReference type="Pfam" id="PF02535">
    <property type="entry name" value="Zip"/>
    <property type="match status" value="1"/>
</dbReference>
<evidence type="ECO:0000313" key="8">
    <source>
        <dbReference type="Proteomes" id="UP000332933"/>
    </source>
</evidence>
<feature type="transmembrane region" description="Helical" evidence="5">
    <location>
        <begin position="343"/>
        <end position="362"/>
    </location>
</feature>
<gene>
    <name evidence="7" type="primary">Aste57867_22215</name>
    <name evidence="6" type="ORF">As57867_022146</name>
    <name evidence="7" type="ORF">ASTE57867_22215</name>
</gene>
<keyword evidence="4 5" id="KW-0472">Membrane</keyword>
<name>A0A485LJS4_9STRA</name>
<evidence type="ECO:0000313" key="6">
    <source>
        <dbReference type="EMBL" id="KAF0685963.1"/>
    </source>
</evidence>
<evidence type="ECO:0000256" key="3">
    <source>
        <dbReference type="ARBA" id="ARBA00022989"/>
    </source>
</evidence>
<reference evidence="7 8" key="1">
    <citation type="submission" date="2019-03" db="EMBL/GenBank/DDBJ databases">
        <authorList>
            <person name="Gaulin E."/>
            <person name="Dumas B."/>
        </authorList>
    </citation>
    <scope>NUCLEOTIDE SEQUENCE [LARGE SCALE GENOMIC DNA]</scope>
    <source>
        <strain evidence="7">CBS 568.67</strain>
    </source>
</reference>
<keyword evidence="2 5" id="KW-0812">Transmembrane</keyword>
<dbReference type="GO" id="GO:0005385">
    <property type="term" value="F:zinc ion transmembrane transporter activity"/>
    <property type="evidence" value="ECO:0007669"/>
    <property type="project" value="TreeGrafter"/>
</dbReference>
<feature type="transmembrane region" description="Helical" evidence="5">
    <location>
        <begin position="6"/>
        <end position="25"/>
    </location>
</feature>